<dbReference type="InterPro" id="IPR005598">
    <property type="entry name" value="ATP_synth_I"/>
</dbReference>
<comment type="subcellular location">
    <subcellularLocation>
        <location evidence="1">Cell membrane</location>
        <topology evidence="1">Multi-pass membrane protein</topology>
    </subcellularLocation>
</comment>
<dbReference type="Pfam" id="PF03899">
    <property type="entry name" value="ATP-synt_I"/>
    <property type="match status" value="1"/>
</dbReference>
<keyword evidence="4 6" id="KW-1133">Transmembrane helix</keyword>
<proteinExistence type="predicted"/>
<keyword evidence="5 6" id="KW-0472">Membrane</keyword>
<dbReference type="GO" id="GO:0005886">
    <property type="term" value="C:plasma membrane"/>
    <property type="evidence" value="ECO:0007669"/>
    <property type="project" value="UniProtKB-SubCell"/>
</dbReference>
<gene>
    <name evidence="7" type="ORF">VU01_12173</name>
</gene>
<feature type="transmembrane region" description="Helical" evidence="6">
    <location>
        <begin position="43"/>
        <end position="61"/>
    </location>
</feature>
<keyword evidence="2" id="KW-1003">Cell membrane</keyword>
<dbReference type="EMBL" id="MTKS01000217">
    <property type="protein sequence ID" value="RWX51071.1"/>
    <property type="molecule type" value="Genomic_DNA"/>
</dbReference>
<evidence type="ECO:0000256" key="1">
    <source>
        <dbReference type="ARBA" id="ARBA00004651"/>
    </source>
</evidence>
<evidence type="ECO:0000256" key="4">
    <source>
        <dbReference type="ARBA" id="ARBA00022989"/>
    </source>
</evidence>
<comment type="caution">
    <text evidence="7">The sequence shown here is derived from an EMBL/GenBank/DDBJ whole genome shotgun (WGS) entry which is preliminary data.</text>
</comment>
<evidence type="ECO:0000256" key="2">
    <source>
        <dbReference type="ARBA" id="ARBA00022475"/>
    </source>
</evidence>
<evidence type="ECO:0000313" key="7">
    <source>
        <dbReference type="EMBL" id="RWX51071.1"/>
    </source>
</evidence>
<keyword evidence="3 6" id="KW-0812">Transmembrane</keyword>
<dbReference type="Proteomes" id="UP000288892">
    <property type="component" value="Unassembled WGS sequence"/>
</dbReference>
<evidence type="ECO:0000256" key="6">
    <source>
        <dbReference type="SAM" id="Phobius"/>
    </source>
</evidence>
<reference evidence="7 8" key="1">
    <citation type="submission" date="2017-01" db="EMBL/GenBank/DDBJ databases">
        <title>The cable genome- insights into the physiology and evolution of filamentous bacteria capable of sulfide oxidation via long distance electron transfer.</title>
        <authorList>
            <person name="Schreiber L."/>
            <person name="Bjerg J.T."/>
            <person name="Boggild A."/>
            <person name="Van De Vossenberg J."/>
            <person name="Meysman F."/>
            <person name="Nielsen L.P."/>
            <person name="Schramm A."/>
            <person name="Kjeldsen K.U."/>
        </authorList>
    </citation>
    <scope>NUCLEOTIDE SEQUENCE [LARGE SCALE GENOMIC DNA]</scope>
    <source>
        <strain evidence="7">A5</strain>
    </source>
</reference>
<evidence type="ECO:0000313" key="8">
    <source>
        <dbReference type="Proteomes" id="UP000288892"/>
    </source>
</evidence>
<evidence type="ECO:0000256" key="5">
    <source>
        <dbReference type="ARBA" id="ARBA00023136"/>
    </source>
</evidence>
<organism evidence="7 8">
    <name type="scientific">Candidatus Electrothrix marina</name>
    <dbReference type="NCBI Taxonomy" id="1859130"/>
    <lineage>
        <taxon>Bacteria</taxon>
        <taxon>Pseudomonadati</taxon>
        <taxon>Thermodesulfobacteriota</taxon>
        <taxon>Desulfobulbia</taxon>
        <taxon>Desulfobulbales</taxon>
        <taxon>Desulfobulbaceae</taxon>
        <taxon>Candidatus Electrothrix</taxon>
    </lineage>
</organism>
<protein>
    <submittedName>
        <fullName evidence="7">ATP synthase I chain</fullName>
    </submittedName>
</protein>
<sequence length="146" mass="16011">MKSRSGGSCKNDELLLLHMVERFNLILLALLTAGSWYLVDGLFARSVLVGGALSGGSFFWMKKTAMRFAHHAATQGDSAQINGRSFSTGFAVKFYARLFVLAFLLLLLSTQFSINAIGLVIGLSTVILSVIIVVLFRGRMIFQENM</sequence>
<feature type="transmembrane region" description="Helical" evidence="6">
    <location>
        <begin position="94"/>
        <end position="110"/>
    </location>
</feature>
<feature type="transmembrane region" description="Helical" evidence="6">
    <location>
        <begin position="20"/>
        <end position="37"/>
    </location>
</feature>
<keyword evidence="8" id="KW-1185">Reference proteome</keyword>
<evidence type="ECO:0000256" key="3">
    <source>
        <dbReference type="ARBA" id="ARBA00022692"/>
    </source>
</evidence>
<dbReference type="AlphaFoldDB" id="A0A444JDC8"/>
<feature type="transmembrane region" description="Helical" evidence="6">
    <location>
        <begin position="116"/>
        <end position="136"/>
    </location>
</feature>
<name>A0A444JDC8_9BACT</name>
<accession>A0A444JDC8</accession>